<dbReference type="InterPro" id="IPR052515">
    <property type="entry name" value="Gfo/Idh/MocA_Oxidoreductase"/>
</dbReference>
<dbReference type="AlphaFoldDB" id="A0A2S5D1S7"/>
<dbReference type="RefSeq" id="WP_103976962.1">
    <property type="nucleotide sequence ID" value="NZ_PGLV01000001.1"/>
</dbReference>
<evidence type="ECO:0000259" key="2">
    <source>
        <dbReference type="Pfam" id="PF22725"/>
    </source>
</evidence>
<dbReference type="Pfam" id="PF22725">
    <property type="entry name" value="GFO_IDH_MocA_C3"/>
    <property type="match status" value="1"/>
</dbReference>
<dbReference type="Gene3D" id="3.30.360.10">
    <property type="entry name" value="Dihydrodipicolinate Reductase, domain 2"/>
    <property type="match status" value="1"/>
</dbReference>
<gene>
    <name evidence="3" type="primary">rifL</name>
    <name evidence="3" type="ORF">LYSIN_01725</name>
</gene>
<protein>
    <submittedName>
        <fullName evidence="3">Putative UDP-kanosamine synthase oxidoreductase subunit</fullName>
        <ecNumber evidence="3">1.1.1.-</ecNumber>
    </submittedName>
</protein>
<dbReference type="InterPro" id="IPR055170">
    <property type="entry name" value="GFO_IDH_MocA-like_dom"/>
</dbReference>
<dbReference type="PANTHER" id="PTHR43249:SF1">
    <property type="entry name" value="D-GLUCOSIDE 3-DEHYDROGENASE"/>
    <property type="match status" value="1"/>
</dbReference>
<sequence length="363" mass="42170">MLYNIAFLGVGWITTQVYYPIFKSMNKHLNIGIYDSDKEKITEFCKEKPVRWIFDSIEALLKCEEIDLIIIATPNYLHYEQTIKCLSAGKYVLCEKPLCITIDECEKLQCIIEKYSRKLFIGLQNRFREDVQNLSSKISSIGNIYKIKSKWIRRNGIPSSSWFLDSQKSGGGTLIDLGPHIVDLVLWLVKAKKFKVLGSKRHNIFTGKKDKYATWHKGEFDRCTELINVEDNVTALIELDNFTSWYLEIGWAGNQMNDETVLEFYGDKGFVKLDTLFGFSENSKNKHSLLYYNKEENSEKYVFNNMERLKPYMNMLNCYISLIESPDENDIDNDVNSALIAMKLIMQIYNGMEIIKNVKKSSI</sequence>
<keyword evidence="3" id="KW-0560">Oxidoreductase</keyword>
<comment type="caution">
    <text evidence="3">The sequence shown here is derived from an EMBL/GenBank/DDBJ whole genome shotgun (WGS) entry which is preliminary data.</text>
</comment>
<dbReference type="InterPro" id="IPR000683">
    <property type="entry name" value="Gfo/Idh/MocA-like_OxRdtase_N"/>
</dbReference>
<dbReference type="Pfam" id="PF01408">
    <property type="entry name" value="GFO_IDH_MocA"/>
    <property type="match status" value="1"/>
</dbReference>
<feature type="domain" description="Gfo/Idh/MocA-like oxidoreductase N-terminal" evidence="1">
    <location>
        <begin position="4"/>
        <end position="122"/>
    </location>
</feature>
<dbReference type="PANTHER" id="PTHR43249">
    <property type="entry name" value="UDP-N-ACETYL-2-AMINO-2-DEOXY-D-GLUCURONATE OXIDASE"/>
    <property type="match status" value="1"/>
</dbReference>
<dbReference type="SUPFAM" id="SSF51735">
    <property type="entry name" value="NAD(P)-binding Rossmann-fold domains"/>
    <property type="match status" value="1"/>
</dbReference>
<dbReference type="Proteomes" id="UP000237319">
    <property type="component" value="Unassembled WGS sequence"/>
</dbReference>
<dbReference type="SUPFAM" id="SSF55347">
    <property type="entry name" value="Glyceraldehyde-3-phosphate dehydrogenase-like, C-terminal domain"/>
    <property type="match status" value="1"/>
</dbReference>
<dbReference type="EC" id="1.1.1.-" evidence="3"/>
<dbReference type="GO" id="GO:0016491">
    <property type="term" value="F:oxidoreductase activity"/>
    <property type="evidence" value="ECO:0007669"/>
    <property type="project" value="UniProtKB-KW"/>
</dbReference>
<dbReference type="EMBL" id="PGLV01000001">
    <property type="protein sequence ID" value="POZ56942.1"/>
    <property type="molecule type" value="Genomic_DNA"/>
</dbReference>
<feature type="domain" description="GFO/IDH/MocA-like oxidoreductase" evidence="2">
    <location>
        <begin position="140"/>
        <end position="271"/>
    </location>
</feature>
<accession>A0A2S5D1S7</accession>
<evidence type="ECO:0000313" key="4">
    <source>
        <dbReference type="Proteomes" id="UP000237319"/>
    </source>
</evidence>
<dbReference type="GO" id="GO:0000166">
    <property type="term" value="F:nucleotide binding"/>
    <property type="evidence" value="ECO:0007669"/>
    <property type="project" value="InterPro"/>
</dbReference>
<organism evidence="3 4">
    <name type="scientific">Lysinibacillus sphaericus</name>
    <name type="common">Bacillus sphaericus</name>
    <dbReference type="NCBI Taxonomy" id="1421"/>
    <lineage>
        <taxon>Bacteria</taxon>
        <taxon>Bacillati</taxon>
        <taxon>Bacillota</taxon>
        <taxon>Bacilli</taxon>
        <taxon>Bacillales</taxon>
        <taxon>Bacillaceae</taxon>
        <taxon>Lysinibacillus</taxon>
    </lineage>
</organism>
<evidence type="ECO:0000259" key="1">
    <source>
        <dbReference type="Pfam" id="PF01408"/>
    </source>
</evidence>
<name>A0A2S5D1S7_LYSSH</name>
<proteinExistence type="predicted"/>
<reference evidence="3 4" key="1">
    <citation type="submission" date="2017-11" db="EMBL/GenBank/DDBJ databases">
        <title>Genome sequence of Lysinibacillus sphaericus, a lignin-degrading bacteria isolated from municipal solid waste soil.</title>
        <authorList>
            <person name="Persinoti G.F."/>
            <person name="Paixao D.A."/>
            <person name="Bugg T.D."/>
            <person name="Squina F.M."/>
        </authorList>
    </citation>
    <scope>NUCLEOTIDE SEQUENCE [LARGE SCALE GENOMIC DNA]</scope>
    <source>
        <strain evidence="3 4">A1</strain>
    </source>
</reference>
<dbReference type="InterPro" id="IPR036291">
    <property type="entry name" value="NAD(P)-bd_dom_sf"/>
</dbReference>
<evidence type="ECO:0000313" key="3">
    <source>
        <dbReference type="EMBL" id="POZ56942.1"/>
    </source>
</evidence>
<dbReference type="Gene3D" id="3.40.50.720">
    <property type="entry name" value="NAD(P)-binding Rossmann-like Domain"/>
    <property type="match status" value="1"/>
</dbReference>
<keyword evidence="4" id="KW-1185">Reference proteome</keyword>